<proteinExistence type="predicted"/>
<reference evidence="1" key="1">
    <citation type="submission" date="2022-04" db="EMBL/GenBank/DDBJ databases">
        <title>Genome of the entomopathogenic fungus Entomophthora muscae.</title>
        <authorList>
            <person name="Elya C."/>
            <person name="Lovett B.R."/>
            <person name="Lee E."/>
            <person name="Macias A.M."/>
            <person name="Hajek A.E."/>
            <person name="De Bivort B.L."/>
            <person name="Kasson M.T."/>
            <person name="De Fine Licht H.H."/>
            <person name="Stajich J.E."/>
        </authorList>
    </citation>
    <scope>NUCLEOTIDE SEQUENCE</scope>
    <source>
        <strain evidence="1">Berkeley</strain>
    </source>
</reference>
<dbReference type="EMBL" id="QTSX02002338">
    <property type="protein sequence ID" value="KAJ9075994.1"/>
    <property type="molecule type" value="Genomic_DNA"/>
</dbReference>
<protein>
    <submittedName>
        <fullName evidence="1">Uncharacterized protein</fullName>
    </submittedName>
</protein>
<dbReference type="Proteomes" id="UP001165960">
    <property type="component" value="Unassembled WGS sequence"/>
</dbReference>
<accession>A0ACC2TMX1</accession>
<evidence type="ECO:0000313" key="2">
    <source>
        <dbReference type="Proteomes" id="UP001165960"/>
    </source>
</evidence>
<evidence type="ECO:0000313" key="1">
    <source>
        <dbReference type="EMBL" id="KAJ9075994.1"/>
    </source>
</evidence>
<organism evidence="1 2">
    <name type="scientific">Entomophthora muscae</name>
    <dbReference type="NCBI Taxonomy" id="34485"/>
    <lineage>
        <taxon>Eukaryota</taxon>
        <taxon>Fungi</taxon>
        <taxon>Fungi incertae sedis</taxon>
        <taxon>Zoopagomycota</taxon>
        <taxon>Entomophthoromycotina</taxon>
        <taxon>Entomophthoromycetes</taxon>
        <taxon>Entomophthorales</taxon>
        <taxon>Entomophthoraceae</taxon>
        <taxon>Entomophthora</taxon>
    </lineage>
</organism>
<sequence>MNPFYAIAVSILSSTLAYPNQKPLSPIALPNLVQHGNFRKGGINPMNNLGSYDIPDDQPSNNHLNQTPQGIRPDLDLTPPTLSTTQPDKEQGNTRHRIATSACKKARQRKSTTNKIFADG</sequence>
<gene>
    <name evidence="1" type="ORF">DSO57_1030416</name>
</gene>
<comment type="caution">
    <text evidence="1">The sequence shown here is derived from an EMBL/GenBank/DDBJ whole genome shotgun (WGS) entry which is preliminary data.</text>
</comment>
<keyword evidence="2" id="KW-1185">Reference proteome</keyword>
<name>A0ACC2TMX1_9FUNG</name>